<dbReference type="SUPFAM" id="SSF48403">
    <property type="entry name" value="Ankyrin repeat"/>
    <property type="match status" value="1"/>
</dbReference>
<keyword evidence="6" id="KW-1185">Reference proteome</keyword>
<keyword evidence="2 3" id="KW-0040">ANK repeat</keyword>
<evidence type="ECO:0000313" key="5">
    <source>
        <dbReference type="Ensembl" id="ENSNFUP00015025610.1"/>
    </source>
</evidence>
<dbReference type="PRINTS" id="PR01415">
    <property type="entry name" value="ANKYRIN"/>
</dbReference>
<dbReference type="InterPro" id="IPR002110">
    <property type="entry name" value="Ankyrin_rpt"/>
</dbReference>
<gene>
    <name evidence="5" type="primary">MTPN</name>
</gene>
<evidence type="ECO:0000256" key="3">
    <source>
        <dbReference type="PROSITE-ProRule" id="PRU00023"/>
    </source>
</evidence>
<feature type="region of interest" description="Disordered" evidence="4">
    <location>
        <begin position="105"/>
        <end position="129"/>
    </location>
</feature>
<dbReference type="PROSITE" id="PS50088">
    <property type="entry name" value="ANK_REPEAT"/>
    <property type="match status" value="2"/>
</dbReference>
<dbReference type="SMART" id="SM00248">
    <property type="entry name" value="ANK"/>
    <property type="match status" value="2"/>
</dbReference>
<evidence type="ECO:0000256" key="1">
    <source>
        <dbReference type="ARBA" id="ARBA00022737"/>
    </source>
</evidence>
<dbReference type="InterPro" id="IPR036770">
    <property type="entry name" value="Ankyrin_rpt-contain_sf"/>
</dbReference>
<proteinExistence type="predicted"/>
<dbReference type="Proteomes" id="UP000694548">
    <property type="component" value="Chromosome sgr01"/>
</dbReference>
<evidence type="ECO:0000256" key="2">
    <source>
        <dbReference type="ARBA" id="ARBA00023043"/>
    </source>
</evidence>
<dbReference type="PROSITE" id="PS50297">
    <property type="entry name" value="ANK_REP_REGION"/>
    <property type="match status" value="2"/>
</dbReference>
<organism evidence="5 6">
    <name type="scientific">Nothobranchius furzeri</name>
    <name type="common">Turquoise killifish</name>
    <dbReference type="NCBI Taxonomy" id="105023"/>
    <lineage>
        <taxon>Eukaryota</taxon>
        <taxon>Metazoa</taxon>
        <taxon>Chordata</taxon>
        <taxon>Craniata</taxon>
        <taxon>Vertebrata</taxon>
        <taxon>Euteleostomi</taxon>
        <taxon>Actinopterygii</taxon>
        <taxon>Neopterygii</taxon>
        <taxon>Teleostei</taxon>
        <taxon>Neoteleostei</taxon>
        <taxon>Acanthomorphata</taxon>
        <taxon>Ovalentaria</taxon>
        <taxon>Atherinomorphae</taxon>
        <taxon>Cyprinodontiformes</taxon>
        <taxon>Nothobranchiidae</taxon>
        <taxon>Nothobranchius</taxon>
    </lineage>
</organism>
<reference evidence="5" key="1">
    <citation type="submission" date="2014-08" db="EMBL/GenBank/DDBJ databases">
        <authorList>
            <person name="Senf B."/>
            <person name="Petzold A."/>
            <person name="Downie B.R."/>
            <person name="Koch P."/>
            <person name="Platzer M."/>
        </authorList>
    </citation>
    <scope>NUCLEOTIDE SEQUENCE [LARGE SCALE GENOMIC DNA]</scope>
    <source>
        <strain evidence="5">GRZ</strain>
    </source>
</reference>
<reference evidence="5" key="3">
    <citation type="submission" date="2025-09" db="UniProtKB">
        <authorList>
            <consortium name="Ensembl"/>
        </authorList>
    </citation>
    <scope>IDENTIFICATION</scope>
</reference>
<dbReference type="PANTHER" id="PTHR24171">
    <property type="entry name" value="ANKYRIN REPEAT DOMAIN-CONTAINING PROTEIN 39-RELATED"/>
    <property type="match status" value="1"/>
</dbReference>
<reference evidence="5" key="2">
    <citation type="submission" date="2025-08" db="UniProtKB">
        <authorList>
            <consortium name="Ensembl"/>
        </authorList>
    </citation>
    <scope>IDENTIFICATION</scope>
</reference>
<evidence type="ECO:0000256" key="4">
    <source>
        <dbReference type="SAM" id="MobiDB-lite"/>
    </source>
</evidence>
<accession>A0A8C6M147</accession>
<dbReference type="GeneTree" id="ENSGT00430000031071"/>
<keyword evidence="1" id="KW-0677">Repeat</keyword>
<name>A0A8C6M147_NOTFU</name>
<dbReference type="Ensembl" id="ENSNFUT00015026763.1">
    <property type="protein sequence ID" value="ENSNFUP00015025610.1"/>
    <property type="gene ID" value="ENSNFUG00015012392.1"/>
</dbReference>
<sequence>MATGSGFRLAMCGSLLLACDRTNFVDFKRTLSLFQPEDVNRTLDSGRKPLHFAADFGHLEVVEYLISKGADVNAPDKHGLTPLICACYENHSQCVKMLLEKGADKNTKGPDGKTPLEAAESDAIKALLK</sequence>
<dbReference type="Gene3D" id="1.25.40.20">
    <property type="entry name" value="Ankyrin repeat-containing domain"/>
    <property type="match status" value="1"/>
</dbReference>
<feature type="repeat" description="ANK" evidence="3">
    <location>
        <begin position="45"/>
        <end position="77"/>
    </location>
</feature>
<protein>
    <submittedName>
        <fullName evidence="5">Myotrophin</fullName>
    </submittedName>
</protein>
<evidence type="ECO:0000313" key="6">
    <source>
        <dbReference type="Proteomes" id="UP000694548"/>
    </source>
</evidence>
<dbReference type="Pfam" id="PF12796">
    <property type="entry name" value="Ank_2"/>
    <property type="match status" value="1"/>
</dbReference>
<dbReference type="AlphaFoldDB" id="A0A8C6M147"/>
<feature type="repeat" description="ANK" evidence="3">
    <location>
        <begin position="78"/>
        <end position="110"/>
    </location>
</feature>